<organism evidence="2 3">
    <name type="scientific">Gossypium barbadense</name>
    <name type="common">Sea Island cotton</name>
    <name type="synonym">Hibiscus barbadensis</name>
    <dbReference type="NCBI Taxonomy" id="3634"/>
    <lineage>
        <taxon>Eukaryota</taxon>
        <taxon>Viridiplantae</taxon>
        <taxon>Streptophyta</taxon>
        <taxon>Embryophyta</taxon>
        <taxon>Tracheophyta</taxon>
        <taxon>Spermatophyta</taxon>
        <taxon>Magnoliopsida</taxon>
        <taxon>eudicotyledons</taxon>
        <taxon>Gunneridae</taxon>
        <taxon>Pentapetalae</taxon>
        <taxon>rosids</taxon>
        <taxon>malvids</taxon>
        <taxon>Malvales</taxon>
        <taxon>Malvaceae</taxon>
        <taxon>Malvoideae</taxon>
        <taxon>Gossypium</taxon>
    </lineage>
</organism>
<dbReference type="PROSITE" id="PS51450">
    <property type="entry name" value="LRR"/>
    <property type="match status" value="1"/>
</dbReference>
<reference evidence="2 3" key="1">
    <citation type="submission" date="2015-01" db="EMBL/GenBank/DDBJ databases">
        <title>Genome of allotetraploid Gossypium barbadense reveals genomic plasticity and fiber elongation in cotton evolution.</title>
        <authorList>
            <person name="Chen X."/>
            <person name="Liu X."/>
            <person name="Zhao B."/>
            <person name="Zheng H."/>
            <person name="Hu Y."/>
            <person name="Lu G."/>
            <person name="Yang C."/>
            <person name="Chen J."/>
            <person name="Shan C."/>
            <person name="Zhang L."/>
            <person name="Zhou Y."/>
            <person name="Wang L."/>
            <person name="Guo W."/>
            <person name="Bai Y."/>
            <person name="Ruan J."/>
            <person name="Shangguan X."/>
            <person name="Mao Y."/>
            <person name="Jiang J."/>
            <person name="Zhu Y."/>
            <person name="Lei J."/>
            <person name="Kang H."/>
            <person name="Chen S."/>
            <person name="He X."/>
            <person name="Wang R."/>
            <person name="Wang Y."/>
            <person name="Chen J."/>
            <person name="Wang L."/>
            <person name="Yu S."/>
            <person name="Wang B."/>
            <person name="Wei J."/>
            <person name="Song S."/>
            <person name="Lu X."/>
            <person name="Gao Z."/>
            <person name="Gu W."/>
            <person name="Deng X."/>
            <person name="Ma D."/>
            <person name="Wang S."/>
            <person name="Liang W."/>
            <person name="Fang L."/>
            <person name="Cai C."/>
            <person name="Zhu X."/>
            <person name="Zhou B."/>
            <person name="Zhang Y."/>
            <person name="Chen Z."/>
            <person name="Xu S."/>
            <person name="Zhu R."/>
            <person name="Wang S."/>
            <person name="Zhang T."/>
            <person name="Zhao G."/>
        </authorList>
    </citation>
    <scope>NUCLEOTIDE SEQUENCE [LARGE SCALE GENOMIC DNA]</scope>
    <source>
        <strain evidence="3">cv. Xinhai21</strain>
        <tissue evidence="2">Leaf</tissue>
    </source>
</reference>
<dbReference type="AlphaFoldDB" id="A0A2P5REZ8"/>
<feature type="signal peptide" evidence="1">
    <location>
        <begin position="1"/>
        <end position="16"/>
    </location>
</feature>
<protein>
    <recommendedName>
        <fullName evidence="4">Leucine-rich repeat-containing N-terminal plant-type domain-containing protein</fullName>
    </recommendedName>
</protein>
<dbReference type="SUPFAM" id="SSF52047">
    <property type="entry name" value="RNI-like"/>
    <property type="match status" value="1"/>
</dbReference>
<keyword evidence="1" id="KW-0732">Signal</keyword>
<dbReference type="InterPro" id="IPR032675">
    <property type="entry name" value="LRR_dom_sf"/>
</dbReference>
<dbReference type="InterPro" id="IPR050715">
    <property type="entry name" value="LRR-SigEffector_domain"/>
</dbReference>
<proteinExistence type="predicted"/>
<evidence type="ECO:0008006" key="4">
    <source>
        <dbReference type="Google" id="ProtNLM"/>
    </source>
</evidence>
<dbReference type="EMBL" id="KZ669533">
    <property type="protein sequence ID" value="PPR85137.1"/>
    <property type="molecule type" value="Genomic_DNA"/>
</dbReference>
<accession>A0A2P5REZ8</accession>
<dbReference type="PANTHER" id="PTHR45752">
    <property type="entry name" value="LEUCINE-RICH REPEAT-CONTAINING"/>
    <property type="match status" value="1"/>
</dbReference>
<evidence type="ECO:0000313" key="2">
    <source>
        <dbReference type="EMBL" id="PPR85137.1"/>
    </source>
</evidence>
<evidence type="ECO:0000256" key="1">
    <source>
        <dbReference type="SAM" id="SignalP"/>
    </source>
</evidence>
<dbReference type="Proteomes" id="UP000239757">
    <property type="component" value="Unassembled WGS sequence"/>
</dbReference>
<sequence length="140" mass="15608">MAQMLLSLSGLSSLTTLKLKNCNLCDGDIPRDISGLTCLEQLNLSDIHRDISSLSSLSYLDLSGNNFITIPSALTQLSMFKTLILLDRRMFKLFSELPTSTKKVWIDGCSSLEVIAIRYPRDWFDSGIFDIVMPGSEIPE</sequence>
<name>A0A2P5REZ8_GOSBA</name>
<dbReference type="InterPro" id="IPR001611">
    <property type="entry name" value="Leu-rich_rpt"/>
</dbReference>
<evidence type="ECO:0000313" key="3">
    <source>
        <dbReference type="Proteomes" id="UP000239757"/>
    </source>
</evidence>
<dbReference type="Gene3D" id="3.80.10.10">
    <property type="entry name" value="Ribonuclease Inhibitor"/>
    <property type="match status" value="1"/>
</dbReference>
<feature type="chain" id="PRO_5015085391" description="Leucine-rich repeat-containing N-terminal plant-type domain-containing protein" evidence="1">
    <location>
        <begin position="17"/>
        <end position="140"/>
    </location>
</feature>
<dbReference type="Pfam" id="PF00560">
    <property type="entry name" value="LRR_1"/>
    <property type="match status" value="2"/>
</dbReference>
<dbReference type="PANTHER" id="PTHR45752:SF195">
    <property type="entry name" value="LEUCINE-RICH REPEAT (LRR) FAMILY PROTEIN-RELATED"/>
    <property type="match status" value="1"/>
</dbReference>
<gene>
    <name evidence="2" type="ORF">GOBAR_AA35550</name>
</gene>